<keyword evidence="5" id="KW-1133">Transmembrane helix</keyword>
<dbReference type="OMA" id="RCNNIYF"/>
<dbReference type="PhylomeDB" id="D6X359"/>
<evidence type="ECO:0000256" key="3">
    <source>
        <dbReference type="ARBA" id="ARBA00022692"/>
    </source>
</evidence>
<dbReference type="OrthoDB" id="414175at2759"/>
<dbReference type="GO" id="GO:0016020">
    <property type="term" value="C:membrane"/>
    <property type="evidence" value="ECO:0007669"/>
    <property type="project" value="UniProtKB-SubCell"/>
</dbReference>
<keyword evidence="8" id="KW-1185">Reference proteome</keyword>
<dbReference type="HOGENOM" id="CLU_054447_0_0_1"/>
<keyword evidence="4" id="KW-0735">Signal-anchor</keyword>
<name>D6X359_TRICA</name>
<keyword evidence="3" id="KW-0812">Transmembrane</keyword>
<evidence type="ECO:0000313" key="7">
    <source>
        <dbReference type="EMBL" id="EFA10332.1"/>
    </source>
</evidence>
<reference evidence="7 8" key="2">
    <citation type="journal article" date="2010" name="Nucleic Acids Res.">
        <title>BeetleBase in 2010: revisions to provide comprehensive genomic information for Tribolium castaneum.</title>
        <authorList>
            <person name="Kim H.S."/>
            <person name="Murphy T."/>
            <person name="Xia J."/>
            <person name="Caragea D."/>
            <person name="Park Y."/>
            <person name="Beeman R.W."/>
            <person name="Lorenzen M.D."/>
            <person name="Butcher S."/>
            <person name="Manak J.R."/>
            <person name="Brown S.J."/>
        </authorList>
    </citation>
    <scope>GENOME REANNOTATION</scope>
    <source>
        <strain evidence="7 8">Georgia GA2</strain>
    </source>
</reference>
<dbReference type="PANTHER" id="PTHR23033:SF14">
    <property type="entry name" value="GLYCOPROTEIN-N-ACETYLGALACTOSAMINE 3-BETA-GALACTOSYLTRANSFERASE 1-RELATED"/>
    <property type="match status" value="1"/>
</dbReference>
<keyword evidence="6" id="KW-0472">Membrane</keyword>
<comment type="similarity">
    <text evidence="2">Belongs to the glycosyltransferase 31 family. Beta3-Gal-T subfamily.</text>
</comment>
<dbReference type="STRING" id="7070.D6X359"/>
<dbReference type="InParanoid" id="D6X359"/>
<dbReference type="Proteomes" id="UP000007266">
    <property type="component" value="Linkage group 9"/>
</dbReference>
<evidence type="ECO:0000256" key="5">
    <source>
        <dbReference type="ARBA" id="ARBA00022989"/>
    </source>
</evidence>
<evidence type="ECO:0000256" key="6">
    <source>
        <dbReference type="ARBA" id="ARBA00023136"/>
    </source>
</evidence>
<dbReference type="Gene3D" id="3.90.550.50">
    <property type="match status" value="1"/>
</dbReference>
<evidence type="ECO:0000256" key="4">
    <source>
        <dbReference type="ARBA" id="ARBA00022968"/>
    </source>
</evidence>
<proteinExistence type="inferred from homology"/>
<reference evidence="7 8" key="1">
    <citation type="journal article" date="2008" name="Nature">
        <title>The genome of the model beetle and pest Tribolium castaneum.</title>
        <authorList>
            <consortium name="Tribolium Genome Sequencing Consortium"/>
            <person name="Richards S."/>
            <person name="Gibbs R.A."/>
            <person name="Weinstock G.M."/>
            <person name="Brown S.J."/>
            <person name="Denell R."/>
            <person name="Beeman R.W."/>
            <person name="Gibbs R."/>
            <person name="Beeman R.W."/>
            <person name="Brown S.J."/>
            <person name="Bucher G."/>
            <person name="Friedrich M."/>
            <person name="Grimmelikhuijzen C.J."/>
            <person name="Klingler M."/>
            <person name="Lorenzen M."/>
            <person name="Richards S."/>
            <person name="Roth S."/>
            <person name="Schroder R."/>
            <person name="Tautz D."/>
            <person name="Zdobnov E.M."/>
            <person name="Muzny D."/>
            <person name="Gibbs R.A."/>
            <person name="Weinstock G.M."/>
            <person name="Attaway T."/>
            <person name="Bell S."/>
            <person name="Buhay C.J."/>
            <person name="Chandrabose M.N."/>
            <person name="Chavez D."/>
            <person name="Clerk-Blankenburg K.P."/>
            <person name="Cree A."/>
            <person name="Dao M."/>
            <person name="Davis C."/>
            <person name="Chacko J."/>
            <person name="Dinh H."/>
            <person name="Dugan-Rocha S."/>
            <person name="Fowler G."/>
            <person name="Garner T.T."/>
            <person name="Garnes J."/>
            <person name="Gnirke A."/>
            <person name="Hawes A."/>
            <person name="Hernandez J."/>
            <person name="Hines S."/>
            <person name="Holder M."/>
            <person name="Hume J."/>
            <person name="Jhangiani S.N."/>
            <person name="Joshi V."/>
            <person name="Khan Z.M."/>
            <person name="Jackson L."/>
            <person name="Kovar C."/>
            <person name="Kowis A."/>
            <person name="Lee S."/>
            <person name="Lewis L.R."/>
            <person name="Margolis J."/>
            <person name="Morgan M."/>
            <person name="Nazareth L.V."/>
            <person name="Nguyen N."/>
            <person name="Okwuonu G."/>
            <person name="Parker D."/>
            <person name="Richards S."/>
            <person name="Ruiz S.J."/>
            <person name="Santibanez J."/>
            <person name="Savard J."/>
            <person name="Scherer S.E."/>
            <person name="Schneider B."/>
            <person name="Sodergren E."/>
            <person name="Tautz D."/>
            <person name="Vattahil S."/>
            <person name="Villasana D."/>
            <person name="White C.S."/>
            <person name="Wright R."/>
            <person name="Park Y."/>
            <person name="Beeman R.W."/>
            <person name="Lord J."/>
            <person name="Oppert B."/>
            <person name="Lorenzen M."/>
            <person name="Brown S."/>
            <person name="Wang L."/>
            <person name="Savard J."/>
            <person name="Tautz D."/>
            <person name="Richards S."/>
            <person name="Weinstock G."/>
            <person name="Gibbs R.A."/>
            <person name="Liu Y."/>
            <person name="Worley K."/>
            <person name="Weinstock G."/>
            <person name="Elsik C.G."/>
            <person name="Reese J.T."/>
            <person name="Elhaik E."/>
            <person name="Landan G."/>
            <person name="Graur D."/>
            <person name="Arensburger P."/>
            <person name="Atkinson P."/>
            <person name="Beeman R.W."/>
            <person name="Beidler J."/>
            <person name="Brown S.J."/>
            <person name="Demuth J.P."/>
            <person name="Drury D.W."/>
            <person name="Du Y.Z."/>
            <person name="Fujiwara H."/>
            <person name="Lorenzen M."/>
            <person name="Maselli V."/>
            <person name="Osanai M."/>
            <person name="Park Y."/>
            <person name="Robertson H.M."/>
            <person name="Tu Z."/>
            <person name="Wang J.J."/>
            <person name="Wang S."/>
            <person name="Richards S."/>
            <person name="Song H."/>
            <person name="Zhang L."/>
            <person name="Sodergren E."/>
            <person name="Werner D."/>
            <person name="Stanke M."/>
            <person name="Morgenstern B."/>
            <person name="Solovyev V."/>
            <person name="Kosarev P."/>
            <person name="Brown G."/>
            <person name="Chen H.C."/>
            <person name="Ermolaeva O."/>
            <person name="Hlavina W."/>
            <person name="Kapustin Y."/>
            <person name="Kiryutin B."/>
            <person name="Kitts P."/>
            <person name="Maglott D."/>
            <person name="Pruitt K."/>
            <person name="Sapojnikov V."/>
            <person name="Souvorov A."/>
            <person name="Mackey A.J."/>
            <person name="Waterhouse R.M."/>
            <person name="Wyder S."/>
            <person name="Zdobnov E.M."/>
            <person name="Zdobnov E.M."/>
            <person name="Wyder S."/>
            <person name="Kriventseva E.V."/>
            <person name="Kadowaki T."/>
            <person name="Bork P."/>
            <person name="Aranda M."/>
            <person name="Bao R."/>
            <person name="Beermann A."/>
            <person name="Berns N."/>
            <person name="Bolognesi R."/>
            <person name="Bonneton F."/>
            <person name="Bopp D."/>
            <person name="Brown S.J."/>
            <person name="Bucher G."/>
            <person name="Butts T."/>
            <person name="Chaumot A."/>
            <person name="Denell R.E."/>
            <person name="Ferrier D.E."/>
            <person name="Friedrich M."/>
            <person name="Gordon C.M."/>
            <person name="Jindra M."/>
            <person name="Klingler M."/>
            <person name="Lan Q."/>
            <person name="Lattorff H.M."/>
            <person name="Laudet V."/>
            <person name="von Levetsow C."/>
            <person name="Liu Z."/>
            <person name="Lutz R."/>
            <person name="Lynch J.A."/>
            <person name="da Fonseca R.N."/>
            <person name="Posnien N."/>
            <person name="Reuter R."/>
            <person name="Roth S."/>
            <person name="Savard J."/>
            <person name="Schinko J.B."/>
            <person name="Schmitt C."/>
            <person name="Schoppmeier M."/>
            <person name="Schroder R."/>
            <person name="Shippy T.D."/>
            <person name="Simonnet F."/>
            <person name="Marques-Souza H."/>
            <person name="Tautz D."/>
            <person name="Tomoyasu Y."/>
            <person name="Trauner J."/>
            <person name="Van der Zee M."/>
            <person name="Vervoort M."/>
            <person name="Wittkopp N."/>
            <person name="Wimmer E.A."/>
            <person name="Yang X."/>
            <person name="Jones A.K."/>
            <person name="Sattelle D.B."/>
            <person name="Ebert P.R."/>
            <person name="Nelson D."/>
            <person name="Scott J.G."/>
            <person name="Beeman R.W."/>
            <person name="Muthukrishnan S."/>
            <person name="Kramer K.J."/>
            <person name="Arakane Y."/>
            <person name="Beeman R.W."/>
            <person name="Zhu Q."/>
            <person name="Hogenkamp D."/>
            <person name="Dixit R."/>
            <person name="Oppert B."/>
            <person name="Jiang H."/>
            <person name="Zou Z."/>
            <person name="Marshall J."/>
            <person name="Elpidina E."/>
            <person name="Vinokurov K."/>
            <person name="Oppert C."/>
            <person name="Zou Z."/>
            <person name="Evans J."/>
            <person name="Lu Z."/>
            <person name="Zhao P."/>
            <person name="Sumathipala N."/>
            <person name="Altincicek B."/>
            <person name="Vilcinskas A."/>
            <person name="Williams M."/>
            <person name="Hultmark D."/>
            <person name="Hetru C."/>
            <person name="Jiang H."/>
            <person name="Grimmelikhuijzen C.J."/>
            <person name="Hauser F."/>
            <person name="Cazzamali G."/>
            <person name="Williamson M."/>
            <person name="Park Y."/>
            <person name="Li B."/>
            <person name="Tanaka Y."/>
            <person name="Predel R."/>
            <person name="Neupert S."/>
            <person name="Schachtner J."/>
            <person name="Verleyen P."/>
            <person name="Raible F."/>
            <person name="Bork P."/>
            <person name="Friedrich M."/>
            <person name="Walden K.K."/>
            <person name="Robertson H.M."/>
            <person name="Angeli S."/>
            <person name="Foret S."/>
            <person name="Bucher G."/>
            <person name="Schuetz S."/>
            <person name="Maleszka R."/>
            <person name="Wimmer E.A."/>
            <person name="Beeman R.W."/>
            <person name="Lorenzen M."/>
            <person name="Tomoyasu Y."/>
            <person name="Miller S.C."/>
            <person name="Grossmann D."/>
            <person name="Bucher G."/>
        </authorList>
    </citation>
    <scope>NUCLEOTIDE SEQUENCE [LARGE SCALE GENOMIC DNA]</scope>
    <source>
        <strain evidence="7 8">Georgia GA2</strain>
    </source>
</reference>
<sequence length="373" mass="43794">MFRFLQRPSFLTGIFIGVFSAVIVRISQIPNSGPPEPRVFDTSKYQKWFERTKLGRRPVPFDVLRYGNNSFHLESQYLRERIAILCVILVKTPRNADAVRATWGRSCNQLQFLNLTTERKKMPSIVKNRQESSWVSLCELLKTVPGQFGWVLVVYDYTFVLVENLRLFLGGLEPLDKHYLGHAVQFWSTVYNMGQAGYVLSQGAVRSFKQKFNDKSSCTKVLTYRNQEDYYLGKSLLSLNITPVDTRDSNGLSTFHPYNLHHVFFPEEKHKLSVFPHRCCSPHTVAFQSIEGDKMYTYYYLLYTLQVFHYGELGNRAPPKTTEDDQIWKTFLKERDISEHISPEQYYKIWENIVDDPTSFARHMKREEYFDYN</sequence>
<dbReference type="eggNOG" id="KOG2246">
    <property type="taxonomic scope" value="Eukaryota"/>
</dbReference>
<evidence type="ECO:0000256" key="1">
    <source>
        <dbReference type="ARBA" id="ARBA00004606"/>
    </source>
</evidence>
<dbReference type="PANTHER" id="PTHR23033">
    <property type="entry name" value="BETA1,3-GALACTOSYLTRANSFERASE"/>
    <property type="match status" value="1"/>
</dbReference>
<comment type="subcellular location">
    <subcellularLocation>
        <location evidence="1">Membrane</location>
        <topology evidence="1">Single-pass type II membrane protein</topology>
    </subcellularLocation>
</comment>
<evidence type="ECO:0000256" key="2">
    <source>
        <dbReference type="ARBA" id="ARBA00006462"/>
    </source>
</evidence>
<dbReference type="GO" id="GO:0016263">
    <property type="term" value="F:glycoprotein-N-acetylgalactosamine 3-beta-galactosyltransferase activity"/>
    <property type="evidence" value="ECO:0000318"/>
    <property type="project" value="GO_Central"/>
</dbReference>
<organism evidence="7 8">
    <name type="scientific">Tribolium castaneum</name>
    <name type="common">Red flour beetle</name>
    <dbReference type="NCBI Taxonomy" id="7070"/>
    <lineage>
        <taxon>Eukaryota</taxon>
        <taxon>Metazoa</taxon>
        <taxon>Ecdysozoa</taxon>
        <taxon>Arthropoda</taxon>
        <taxon>Hexapoda</taxon>
        <taxon>Insecta</taxon>
        <taxon>Pterygota</taxon>
        <taxon>Neoptera</taxon>
        <taxon>Endopterygota</taxon>
        <taxon>Coleoptera</taxon>
        <taxon>Polyphaga</taxon>
        <taxon>Cucujiformia</taxon>
        <taxon>Tenebrionidae</taxon>
        <taxon>Tenebrionidae incertae sedis</taxon>
        <taxon>Tribolium</taxon>
    </lineage>
</organism>
<gene>
    <name evidence="7" type="primary">AUGUSTUS-3.0.2_12550</name>
    <name evidence="7" type="ORF">TcasGA2_TC012550</name>
</gene>
<dbReference type="KEGG" id="tca:100141596"/>
<dbReference type="EMBL" id="KQ971372">
    <property type="protein sequence ID" value="EFA10332.1"/>
    <property type="molecule type" value="Genomic_DNA"/>
</dbReference>
<evidence type="ECO:0000313" key="8">
    <source>
        <dbReference type="Proteomes" id="UP000007266"/>
    </source>
</evidence>
<protein>
    <submittedName>
        <fullName evidence="7">Glycoprotein-N-acetylgalactosamine 3-beta-galactosyltransferase 1-B-like Protein</fullName>
    </submittedName>
</protein>
<dbReference type="AlphaFoldDB" id="D6X359"/>
<dbReference type="InterPro" id="IPR026050">
    <property type="entry name" value="C1GALT1/C1GALT1_chp1"/>
</dbReference>
<accession>D6X359</accession>